<feature type="transmembrane region" description="Helical" evidence="8">
    <location>
        <begin position="14"/>
        <end position="35"/>
    </location>
</feature>
<name>A0A2U1LCM5_ARTAN</name>
<comment type="catalytic activity">
    <reaction evidence="5">
        <text>a very-long-chain acyl-CoA + malonyl-CoA + H(+) = a very-long-chain 3-oxoacyl-CoA + CO2 + CoA</text>
        <dbReference type="Rhea" id="RHEA:32727"/>
        <dbReference type="ChEBI" id="CHEBI:15378"/>
        <dbReference type="ChEBI" id="CHEBI:16526"/>
        <dbReference type="ChEBI" id="CHEBI:57287"/>
        <dbReference type="ChEBI" id="CHEBI:57384"/>
        <dbReference type="ChEBI" id="CHEBI:90725"/>
        <dbReference type="ChEBI" id="CHEBI:90736"/>
        <dbReference type="EC" id="2.3.1.199"/>
    </reaction>
</comment>
<evidence type="ECO:0000256" key="2">
    <source>
        <dbReference type="ARBA" id="ARBA00005531"/>
    </source>
</evidence>
<proteinExistence type="inferred from homology"/>
<dbReference type="Pfam" id="PF08541">
    <property type="entry name" value="ACP_syn_III_C"/>
    <property type="match status" value="1"/>
</dbReference>
<dbReference type="SUPFAM" id="SSF53901">
    <property type="entry name" value="Thiolase-like"/>
    <property type="match status" value="2"/>
</dbReference>
<dbReference type="GO" id="GO:0009922">
    <property type="term" value="F:fatty acid elongase activity"/>
    <property type="evidence" value="ECO:0007669"/>
    <property type="project" value="UniProtKB-EC"/>
</dbReference>
<comment type="caution">
    <text evidence="11">The sequence shown here is derived from an EMBL/GenBank/DDBJ whole genome shotgun (WGS) entry which is preliminary data.</text>
</comment>
<dbReference type="STRING" id="35608.A0A2U1LCM5"/>
<dbReference type="Gene3D" id="3.40.47.10">
    <property type="match status" value="1"/>
</dbReference>
<comment type="similarity">
    <text evidence="2 6">Belongs to the thiolase-like superfamily. Chalcone/stilbene synthases family.</text>
</comment>
<evidence type="ECO:0000259" key="9">
    <source>
        <dbReference type="Pfam" id="PF08392"/>
    </source>
</evidence>
<reference evidence="11 12" key="1">
    <citation type="journal article" date="2018" name="Mol. Plant">
        <title>The genome of Artemisia annua provides insight into the evolution of Asteraceae family and artemisinin biosynthesis.</title>
        <authorList>
            <person name="Shen Q."/>
            <person name="Zhang L."/>
            <person name="Liao Z."/>
            <person name="Wang S."/>
            <person name="Yan T."/>
            <person name="Shi P."/>
            <person name="Liu M."/>
            <person name="Fu X."/>
            <person name="Pan Q."/>
            <person name="Wang Y."/>
            <person name="Lv Z."/>
            <person name="Lu X."/>
            <person name="Zhang F."/>
            <person name="Jiang W."/>
            <person name="Ma Y."/>
            <person name="Chen M."/>
            <person name="Hao X."/>
            <person name="Li L."/>
            <person name="Tang Y."/>
            <person name="Lv G."/>
            <person name="Zhou Y."/>
            <person name="Sun X."/>
            <person name="Brodelius P.E."/>
            <person name="Rose J.K.C."/>
            <person name="Tang K."/>
        </authorList>
    </citation>
    <scope>NUCLEOTIDE SEQUENCE [LARGE SCALE GENOMIC DNA]</scope>
    <source>
        <strain evidence="12">cv. Huhao1</strain>
        <tissue evidence="11">Leaf</tissue>
    </source>
</reference>
<keyword evidence="8" id="KW-0472">Membrane</keyword>
<dbReference type="InterPro" id="IPR013601">
    <property type="entry name" value="FAE1_typ3_polyketide_synth"/>
</dbReference>
<keyword evidence="3 6" id="KW-0808">Transferase</keyword>
<feature type="active site" evidence="7">
    <location>
        <position position="369"/>
    </location>
</feature>
<protein>
    <recommendedName>
        <fullName evidence="6">3-ketoacyl-CoA synthase</fullName>
        <ecNumber evidence="6">2.3.1.-</ecNumber>
    </recommendedName>
</protein>
<evidence type="ECO:0000256" key="1">
    <source>
        <dbReference type="ARBA" id="ARBA00005194"/>
    </source>
</evidence>
<dbReference type="GO" id="GO:0016020">
    <property type="term" value="C:membrane"/>
    <property type="evidence" value="ECO:0007669"/>
    <property type="project" value="InterPro"/>
</dbReference>
<dbReference type="CDD" id="cd00831">
    <property type="entry name" value="CHS_like"/>
    <property type="match status" value="1"/>
</dbReference>
<dbReference type="EC" id="2.3.1.-" evidence="6"/>
<sequence length="466" mass="52363">MVPTDSLAPISMELTTTCMLLFTISYVSFLLAKLVNRRGNTCYMIDYECYKGNKAMKLSTEECAKIVSRNKNLRIEDFKFLLQTMINSGLGEETYGPKNIILGEEEHPKHADSLLEMDEVFFDTLDGIFARSNISPSDVDILVVNVSLLSGVPSLTSRIINHYKMREDVKAFNLSGMGCSASVVAIDLVQQLFKTHRKKLAIVVSSESMAPNWYCGRERSMMLSNCLFRVGGCSMLLTNDRARKNQAILKLKCLVRTHFGSNDEAHSCCMQVEDDQGYGGFRLTKFLTKAAGLSLSKNFRVLLPKVLPLWEIIRYAIKKGSSKINLKSGIEHFCIHPGGRAVIDEVGVSLGLNKYDLEPARMALHRFGNTSAGGLWYVLGYMEAKKRLKKGDRILMISLGAGFKCNNCVWEVTRDMNRPNVWKGIIESYPPKKMESPFLMRFGWLNDESMGFIRPEDISQLMLASG</sequence>
<keyword evidence="4 6" id="KW-0012">Acyltransferase</keyword>
<gene>
    <name evidence="11" type="ORF">CTI12_AA503890</name>
</gene>
<dbReference type="InterPro" id="IPR013747">
    <property type="entry name" value="ACP_syn_III_C"/>
</dbReference>
<keyword evidence="8" id="KW-0812">Transmembrane</keyword>
<evidence type="ECO:0000256" key="3">
    <source>
        <dbReference type="ARBA" id="ARBA00022679"/>
    </source>
</evidence>
<evidence type="ECO:0000256" key="8">
    <source>
        <dbReference type="SAM" id="Phobius"/>
    </source>
</evidence>
<feature type="active site" evidence="7">
    <location>
        <position position="258"/>
    </location>
</feature>
<evidence type="ECO:0000256" key="4">
    <source>
        <dbReference type="ARBA" id="ARBA00023315"/>
    </source>
</evidence>
<feature type="domain" description="Beta-ketoacyl-[acyl-carrier-protein] synthase III C-terminal" evidence="10">
    <location>
        <begin position="328"/>
        <end position="411"/>
    </location>
</feature>
<evidence type="ECO:0000313" key="12">
    <source>
        <dbReference type="Proteomes" id="UP000245207"/>
    </source>
</evidence>
<dbReference type="UniPathway" id="UPA00094"/>
<dbReference type="InterPro" id="IPR016039">
    <property type="entry name" value="Thiolase-like"/>
</dbReference>
<feature type="active site" evidence="7">
    <location>
        <position position="332"/>
    </location>
</feature>
<keyword evidence="8" id="KW-1133">Transmembrane helix</keyword>
<evidence type="ECO:0000259" key="10">
    <source>
        <dbReference type="Pfam" id="PF08541"/>
    </source>
</evidence>
<dbReference type="AlphaFoldDB" id="A0A2U1LCM5"/>
<evidence type="ECO:0000256" key="6">
    <source>
        <dbReference type="PIRNR" id="PIRNR036417"/>
    </source>
</evidence>
<evidence type="ECO:0000256" key="5">
    <source>
        <dbReference type="ARBA" id="ARBA00047375"/>
    </source>
</evidence>
<dbReference type="EMBL" id="PKPP01010119">
    <property type="protein sequence ID" value="PWA46760.1"/>
    <property type="molecule type" value="Genomic_DNA"/>
</dbReference>
<dbReference type="Proteomes" id="UP000245207">
    <property type="component" value="Unassembled WGS sequence"/>
</dbReference>
<dbReference type="InterPro" id="IPR012392">
    <property type="entry name" value="3-ktacl-CoA_syn"/>
</dbReference>
<feature type="active site" evidence="7">
    <location>
        <position position="336"/>
    </location>
</feature>
<accession>A0A2U1LCM5</accession>
<dbReference type="OrthoDB" id="329835at2759"/>
<dbReference type="PIRSF" id="PIRSF036417">
    <property type="entry name" value="3-ktacl-CoA_syn"/>
    <property type="match status" value="1"/>
</dbReference>
<dbReference type="PANTHER" id="PTHR31561">
    <property type="entry name" value="3-KETOACYL-COA SYNTHASE"/>
    <property type="match status" value="1"/>
</dbReference>
<feature type="domain" description="FAE" evidence="9">
    <location>
        <begin position="36"/>
        <end position="318"/>
    </location>
</feature>
<feature type="active site" evidence="7">
    <location>
        <position position="179"/>
    </location>
</feature>
<organism evidence="11 12">
    <name type="scientific">Artemisia annua</name>
    <name type="common">Sweet wormwood</name>
    <dbReference type="NCBI Taxonomy" id="35608"/>
    <lineage>
        <taxon>Eukaryota</taxon>
        <taxon>Viridiplantae</taxon>
        <taxon>Streptophyta</taxon>
        <taxon>Embryophyta</taxon>
        <taxon>Tracheophyta</taxon>
        <taxon>Spermatophyta</taxon>
        <taxon>Magnoliopsida</taxon>
        <taxon>eudicotyledons</taxon>
        <taxon>Gunneridae</taxon>
        <taxon>Pentapetalae</taxon>
        <taxon>asterids</taxon>
        <taxon>campanulids</taxon>
        <taxon>Asterales</taxon>
        <taxon>Asteraceae</taxon>
        <taxon>Asteroideae</taxon>
        <taxon>Anthemideae</taxon>
        <taxon>Artemisiinae</taxon>
        <taxon>Artemisia</taxon>
    </lineage>
</organism>
<dbReference type="GO" id="GO:0006633">
    <property type="term" value="P:fatty acid biosynthetic process"/>
    <property type="evidence" value="ECO:0007669"/>
    <property type="project" value="UniProtKB-UniPathway"/>
</dbReference>
<evidence type="ECO:0000256" key="7">
    <source>
        <dbReference type="PIRSR" id="PIRSR036417-1"/>
    </source>
</evidence>
<dbReference type="Pfam" id="PF08392">
    <property type="entry name" value="FAE1_CUT1_RppA"/>
    <property type="match status" value="1"/>
</dbReference>
<comment type="pathway">
    <text evidence="1 6">Lipid metabolism; fatty acid biosynthesis.</text>
</comment>
<keyword evidence="12" id="KW-1185">Reference proteome</keyword>
<evidence type="ECO:0000313" key="11">
    <source>
        <dbReference type="EMBL" id="PWA46760.1"/>
    </source>
</evidence>
<feature type="active site" evidence="7">
    <location>
        <position position="365"/>
    </location>
</feature>